<dbReference type="PANTHER" id="PTHR14614">
    <property type="entry name" value="HEPATOCELLULAR CARCINOMA-ASSOCIATED ANTIGEN"/>
    <property type="match status" value="1"/>
</dbReference>
<evidence type="ECO:0000313" key="7">
    <source>
        <dbReference type="Proteomes" id="UP000001640"/>
    </source>
</evidence>
<dbReference type="GO" id="GO:0008757">
    <property type="term" value="F:S-adenosylmethionine-dependent methyltransferase activity"/>
    <property type="evidence" value="ECO:0007669"/>
    <property type="project" value="EnsemblFungi"/>
</dbReference>
<evidence type="ECO:0000256" key="2">
    <source>
        <dbReference type="ARBA" id="ARBA00022679"/>
    </source>
</evidence>
<reference evidence="6 7" key="1">
    <citation type="journal article" date="2011" name="Proc. Natl. Acad. Sci. U.S.A.">
        <title>Evolutionary erosion of yeast sex chromosomes by mating-type switching accidents.</title>
        <authorList>
            <person name="Gordon J.L."/>
            <person name="Armisen D."/>
            <person name="Proux-Wera E."/>
            <person name="Oheigeartaigh S.S."/>
            <person name="Byrne K.P."/>
            <person name="Wolfe K.H."/>
        </authorList>
    </citation>
    <scope>NUCLEOTIDE SEQUENCE [LARGE SCALE GENOMIC DNA]</scope>
    <source>
        <strain evidence="7">ATCC 76901 / BCRC 22586 / CBS 4309 / NBRC 1992 / NRRL Y-12630</strain>
    </source>
</reference>
<dbReference type="eggNOG" id="KOG1018">
    <property type="taxonomic scope" value="Eukaryota"/>
</dbReference>
<dbReference type="GeneID" id="96902892"/>
<evidence type="ECO:0000256" key="5">
    <source>
        <dbReference type="ARBA" id="ARBA00039932"/>
    </source>
</evidence>
<accession>G0VCU9</accession>
<comment type="similarity">
    <text evidence="4">Belongs to the class I-like SAM-binding methyltransferase superfamily. RKM5 family.</text>
</comment>
<dbReference type="GO" id="GO:0032991">
    <property type="term" value="C:protein-containing complex"/>
    <property type="evidence" value="ECO:0007669"/>
    <property type="project" value="TreeGrafter"/>
</dbReference>
<dbReference type="EMBL" id="HE576754">
    <property type="protein sequence ID" value="CCC69310.1"/>
    <property type="molecule type" value="Genomic_DNA"/>
</dbReference>
<evidence type="ECO:0000256" key="4">
    <source>
        <dbReference type="ARBA" id="ARBA00038458"/>
    </source>
</evidence>
<reference key="2">
    <citation type="submission" date="2011-08" db="EMBL/GenBank/DDBJ databases">
        <title>Genome sequence of Naumovozyma castellii.</title>
        <authorList>
            <person name="Gordon J.L."/>
            <person name="Armisen D."/>
            <person name="Proux-Wera E."/>
            <person name="OhEigeartaigh S.S."/>
            <person name="Byrne K.P."/>
            <person name="Wolfe K.H."/>
        </authorList>
    </citation>
    <scope>NUCLEOTIDE SEQUENCE</scope>
    <source>
        <strain>Type strain:CBS 4309</strain>
    </source>
</reference>
<sequence length="202" mass="23295">MYIPPLLNLSDKEINSNHITVIELGAGISGILPVLLSNFVNNYICTDQRGILNKLKHNIKENLLQLNRRKCVSASLGLSQDDPEDGEMRKVNLEVLPLDWETFKIPEQYPDLLRAKTISNIVYILAMDVIYNEYLIDPFLKTLKTLMQFFAEKAHCIVGIHLRDQDVVVQFLEKAMLEYQLSVYHVVDPTLQSSRFSLYYFC</sequence>
<dbReference type="Proteomes" id="UP000001640">
    <property type="component" value="Chromosome 3"/>
</dbReference>
<dbReference type="PANTHER" id="PTHR14614:SF109">
    <property type="entry name" value="RIBOSOMAL LYSINE N-METHYLTRANSFERASE 5"/>
    <property type="match status" value="1"/>
</dbReference>
<dbReference type="RefSeq" id="XP_003675675.1">
    <property type="nucleotide sequence ID" value="XM_003675627.1"/>
</dbReference>
<dbReference type="OMA" id="WETFKIP"/>
<proteinExistence type="inferred from homology"/>
<protein>
    <recommendedName>
        <fullName evidence="5">Ribosomal lysine N-methyltransferase 5</fullName>
    </recommendedName>
</protein>
<dbReference type="Gene3D" id="3.40.50.150">
    <property type="entry name" value="Vaccinia Virus protein VP39"/>
    <property type="match status" value="1"/>
</dbReference>
<dbReference type="FunCoup" id="G0VCU9">
    <property type="interactions" value="23"/>
</dbReference>
<dbReference type="GO" id="GO:0032259">
    <property type="term" value="P:methylation"/>
    <property type="evidence" value="ECO:0007669"/>
    <property type="project" value="UniProtKB-KW"/>
</dbReference>
<keyword evidence="3" id="KW-0949">S-adenosyl-L-methionine</keyword>
<keyword evidence="1" id="KW-0489">Methyltransferase</keyword>
<evidence type="ECO:0000313" key="6">
    <source>
        <dbReference type="EMBL" id="CCC69310.1"/>
    </source>
</evidence>
<dbReference type="InParanoid" id="G0VCU9"/>
<dbReference type="OrthoDB" id="2529286at2759"/>
<dbReference type="GO" id="GO:0005829">
    <property type="term" value="C:cytosol"/>
    <property type="evidence" value="ECO:0007669"/>
    <property type="project" value="TreeGrafter"/>
</dbReference>
<keyword evidence="2" id="KW-0808">Transferase</keyword>
<keyword evidence="7" id="KW-1185">Reference proteome</keyword>
<gene>
    <name evidence="6" type="primary">NCAS0C03200</name>
    <name evidence="6" type="ordered locus">NCAS_0C03200</name>
</gene>
<evidence type="ECO:0000256" key="1">
    <source>
        <dbReference type="ARBA" id="ARBA00022603"/>
    </source>
</evidence>
<dbReference type="InterPro" id="IPR019410">
    <property type="entry name" value="Methyltransf_16"/>
</dbReference>
<evidence type="ECO:0000256" key="3">
    <source>
        <dbReference type="ARBA" id="ARBA00022691"/>
    </source>
</evidence>
<dbReference type="STRING" id="1064592.G0VCU9"/>
<organism evidence="6 7">
    <name type="scientific">Naumovozyma castellii</name>
    <name type="common">Yeast</name>
    <name type="synonym">Saccharomyces castellii</name>
    <dbReference type="NCBI Taxonomy" id="27288"/>
    <lineage>
        <taxon>Eukaryota</taxon>
        <taxon>Fungi</taxon>
        <taxon>Dikarya</taxon>
        <taxon>Ascomycota</taxon>
        <taxon>Saccharomycotina</taxon>
        <taxon>Saccharomycetes</taxon>
        <taxon>Saccharomycetales</taxon>
        <taxon>Saccharomycetaceae</taxon>
        <taxon>Naumovozyma</taxon>
    </lineage>
</organism>
<dbReference type="HOGENOM" id="CLU_109210_0_0_1"/>
<dbReference type="AlphaFoldDB" id="G0VCU9"/>
<dbReference type="InterPro" id="IPR029063">
    <property type="entry name" value="SAM-dependent_MTases_sf"/>
</dbReference>
<name>G0VCU9_NAUCA</name>
<dbReference type="KEGG" id="ncs:NCAS_0C03200"/>